<evidence type="ECO:0000256" key="1">
    <source>
        <dbReference type="ARBA" id="ARBA00038464"/>
    </source>
</evidence>
<keyword evidence="5" id="KW-1185">Reference proteome</keyword>
<dbReference type="Pfam" id="PF02862">
    <property type="entry name" value="DDHD"/>
    <property type="match status" value="2"/>
</dbReference>
<evidence type="ECO:0000259" key="3">
    <source>
        <dbReference type="PROSITE" id="PS51043"/>
    </source>
</evidence>
<dbReference type="PROSITE" id="PS51043">
    <property type="entry name" value="DDHD"/>
    <property type="match status" value="1"/>
</dbReference>
<comment type="similarity">
    <text evidence="1">Belongs to the PA-PLA1 family.</text>
</comment>
<feature type="compositionally biased region" description="Polar residues" evidence="2">
    <location>
        <begin position="175"/>
        <end position="185"/>
    </location>
</feature>
<feature type="region of interest" description="Disordered" evidence="2">
    <location>
        <begin position="1"/>
        <end position="43"/>
    </location>
</feature>
<feature type="domain" description="DDHD" evidence="3">
    <location>
        <begin position="476"/>
        <end position="671"/>
    </location>
</feature>
<proteinExistence type="inferred from homology"/>
<gene>
    <name evidence="4" type="primary">100640606</name>
</gene>
<reference evidence="5" key="1">
    <citation type="journal article" date="2010" name="Nature">
        <title>The Amphimedon queenslandica genome and the evolution of animal complexity.</title>
        <authorList>
            <person name="Srivastava M."/>
            <person name="Simakov O."/>
            <person name="Chapman J."/>
            <person name="Fahey B."/>
            <person name="Gauthier M.E."/>
            <person name="Mitros T."/>
            <person name="Richards G.S."/>
            <person name="Conaco C."/>
            <person name="Dacre M."/>
            <person name="Hellsten U."/>
            <person name="Larroux C."/>
            <person name="Putnam N.H."/>
            <person name="Stanke M."/>
            <person name="Adamska M."/>
            <person name="Darling A."/>
            <person name="Degnan S.M."/>
            <person name="Oakley T.H."/>
            <person name="Plachetzki D.C."/>
            <person name="Zhai Y."/>
            <person name="Adamski M."/>
            <person name="Calcino A."/>
            <person name="Cummins S.F."/>
            <person name="Goodstein D.M."/>
            <person name="Harris C."/>
            <person name="Jackson D.J."/>
            <person name="Leys S.P."/>
            <person name="Shu S."/>
            <person name="Woodcroft B.J."/>
            <person name="Vervoort M."/>
            <person name="Kosik K.S."/>
            <person name="Manning G."/>
            <person name="Degnan B.M."/>
            <person name="Rokhsar D.S."/>
        </authorList>
    </citation>
    <scope>NUCLEOTIDE SEQUENCE [LARGE SCALE GENOMIC DNA]</scope>
</reference>
<dbReference type="GO" id="GO:0005737">
    <property type="term" value="C:cytoplasm"/>
    <property type="evidence" value="ECO:0007669"/>
    <property type="project" value="TreeGrafter"/>
</dbReference>
<dbReference type="EnsemblMetazoa" id="XM_020003115.1">
    <property type="protein sequence ID" value="XP_019858674.1"/>
    <property type="gene ID" value="LOC100640606"/>
</dbReference>
<dbReference type="GO" id="GO:0046872">
    <property type="term" value="F:metal ion binding"/>
    <property type="evidence" value="ECO:0007669"/>
    <property type="project" value="InterPro"/>
</dbReference>
<feature type="compositionally biased region" description="Low complexity" evidence="2">
    <location>
        <begin position="574"/>
        <end position="584"/>
    </location>
</feature>
<dbReference type="PANTHER" id="PTHR23509">
    <property type="entry name" value="PA-PL1 PHOSPHOLIPASE FAMILY"/>
    <property type="match status" value="1"/>
</dbReference>
<dbReference type="SMART" id="SM01127">
    <property type="entry name" value="DDHD"/>
    <property type="match status" value="1"/>
</dbReference>
<evidence type="ECO:0000256" key="2">
    <source>
        <dbReference type="SAM" id="MobiDB-lite"/>
    </source>
</evidence>
<dbReference type="InterPro" id="IPR004177">
    <property type="entry name" value="DDHD_dom"/>
</dbReference>
<dbReference type="PANTHER" id="PTHR23509:SF48">
    <property type="entry name" value="INTRACELLULAR PHOSPHOLIPASE A1"/>
    <property type="match status" value="1"/>
</dbReference>
<dbReference type="GO" id="GO:0004620">
    <property type="term" value="F:phospholipase activity"/>
    <property type="evidence" value="ECO:0007669"/>
    <property type="project" value="TreeGrafter"/>
</dbReference>
<feature type="compositionally biased region" description="Polar residues" evidence="2">
    <location>
        <begin position="553"/>
        <end position="563"/>
    </location>
</feature>
<feature type="compositionally biased region" description="Low complexity" evidence="2">
    <location>
        <begin position="1"/>
        <end position="18"/>
    </location>
</feature>
<organism evidence="4 5">
    <name type="scientific">Amphimedon queenslandica</name>
    <name type="common">Sponge</name>
    <dbReference type="NCBI Taxonomy" id="400682"/>
    <lineage>
        <taxon>Eukaryota</taxon>
        <taxon>Metazoa</taxon>
        <taxon>Porifera</taxon>
        <taxon>Demospongiae</taxon>
        <taxon>Heteroscleromorpha</taxon>
        <taxon>Haplosclerida</taxon>
        <taxon>Niphatidae</taxon>
        <taxon>Amphimedon</taxon>
    </lineage>
</organism>
<accession>A0AAN0JPB5</accession>
<sequence>MASSSSPSVSSRSYSSKSLGGKPERPPPPRHSASVPSYPSTGILPNVPPLPPERLRWFYMENGKIWRPFCGHDSLNLEEARTILLQEAVACPDVEREVEVMGNMYIVVLHSKESPTLKPIYWEAKPCPVLRGSWFEVISSERWLPLSQEEADLLEEAHTRKDWRERARADASLTDWANSNKSPDANNERRGSAPLKSQSQNTVLNQVSCNGYEAVWTGENDIVKIKTDLTSKLLNKVGGKVGISQQYGATKLTRGYKEACLPTRTSPPIGHLVFVIHGIGQNMDASDIVKSTSDLRDTCRQTALKHFPDQWKNKRVEFIPIEWRTWLTLDQGAVASITPHGVKALRSILNDSVLDIMFYVSPRFGPEILDGLRWQLHKKYDEFIRRNPDFISNNGTVSMFAHSLGSVMCYDLMYETCHINGLLERKERDCTPMEVDLTDHPFKNESDEKFEELQKLRIRVAELESELGIKKDFNSLKFKVDHLFAVGSPLGIFLMLREHSPLVKGSKGADSLLPSAICKRIHNVHHPSDPVAYRLEPLISPVYAQVKPVKMDTASSKPTQKSMSLAEGPKTPETTQSTKSSSSSSWTQSLISAVVKSVASSNGAETSKSLPPDKIFDDDTKIPPGDRLNERLDFMLREGLTENSYLNSITAHTGYWTNSDCAMYLLLQLYSYKKDSKL</sequence>
<feature type="region of interest" description="Disordered" evidence="2">
    <location>
        <begin position="602"/>
        <end position="622"/>
    </location>
</feature>
<protein>
    <recommendedName>
        <fullName evidence="3">DDHD domain-containing protein</fullName>
    </recommendedName>
</protein>
<feature type="region of interest" description="Disordered" evidence="2">
    <location>
        <begin position="174"/>
        <end position="199"/>
    </location>
</feature>
<dbReference type="AlphaFoldDB" id="A0AAN0JPB5"/>
<dbReference type="InterPro" id="IPR058055">
    <property type="entry name" value="PA-PLA1"/>
</dbReference>
<evidence type="ECO:0000313" key="5">
    <source>
        <dbReference type="Proteomes" id="UP000007879"/>
    </source>
</evidence>
<evidence type="ECO:0000313" key="4">
    <source>
        <dbReference type="EnsemblMetazoa" id="XP_019858674.1"/>
    </source>
</evidence>
<name>A0AAN0JPB5_AMPQE</name>
<dbReference type="Proteomes" id="UP000007879">
    <property type="component" value="Unassembled WGS sequence"/>
</dbReference>
<reference evidence="4" key="2">
    <citation type="submission" date="2024-06" db="UniProtKB">
        <authorList>
            <consortium name="EnsemblMetazoa"/>
        </authorList>
    </citation>
    <scope>IDENTIFICATION</scope>
</reference>
<feature type="region of interest" description="Disordered" evidence="2">
    <location>
        <begin position="550"/>
        <end position="584"/>
    </location>
</feature>